<dbReference type="AlphaFoldDB" id="A0A927HYR0"/>
<dbReference type="EMBL" id="JACXWY010000003">
    <property type="protein sequence ID" value="MBD3845474.1"/>
    <property type="molecule type" value="Genomic_DNA"/>
</dbReference>
<evidence type="ECO:0000256" key="1">
    <source>
        <dbReference type="SAM" id="Phobius"/>
    </source>
</evidence>
<keyword evidence="1" id="KW-1133">Transmembrane helix</keyword>
<dbReference type="RefSeq" id="WP_162719994.1">
    <property type="nucleotide sequence ID" value="NZ_JACXWY010000003.1"/>
</dbReference>
<organism evidence="2 3">
    <name type="scientific">Bosea spartocytisi</name>
    <dbReference type="NCBI Taxonomy" id="2773451"/>
    <lineage>
        <taxon>Bacteria</taxon>
        <taxon>Pseudomonadati</taxon>
        <taxon>Pseudomonadota</taxon>
        <taxon>Alphaproteobacteria</taxon>
        <taxon>Hyphomicrobiales</taxon>
        <taxon>Boseaceae</taxon>
        <taxon>Bosea</taxon>
    </lineage>
</organism>
<keyword evidence="3" id="KW-1185">Reference proteome</keyword>
<reference evidence="2" key="1">
    <citation type="submission" date="2020-09" db="EMBL/GenBank/DDBJ databases">
        <title>Bosea spartocytisi sp. nov. a root nodule endophyte of Spartocytisus supranubius in the high mountain ecosystem fo the Teide National Park (Canary Islands, Spain).</title>
        <authorList>
            <person name="Pulido-Suarez L."/>
            <person name="Peix A."/>
            <person name="Igual J.M."/>
            <person name="Socas-Perez N."/>
            <person name="Velazquez E."/>
            <person name="Flores-Felix J.D."/>
            <person name="Leon-Barrios M."/>
        </authorList>
    </citation>
    <scope>NUCLEOTIDE SEQUENCE</scope>
    <source>
        <strain evidence="2">SSUT16</strain>
    </source>
</reference>
<gene>
    <name evidence="2" type="ORF">IED13_07185</name>
</gene>
<comment type="caution">
    <text evidence="2">The sequence shown here is derived from an EMBL/GenBank/DDBJ whole genome shotgun (WGS) entry which is preliminary data.</text>
</comment>
<protein>
    <submittedName>
        <fullName evidence="2">Uncharacterized protein</fullName>
    </submittedName>
</protein>
<proteinExistence type="predicted"/>
<keyword evidence="1" id="KW-0812">Transmembrane</keyword>
<evidence type="ECO:0000313" key="3">
    <source>
        <dbReference type="Proteomes" id="UP000619295"/>
    </source>
</evidence>
<keyword evidence="1" id="KW-0472">Membrane</keyword>
<dbReference type="Proteomes" id="UP000619295">
    <property type="component" value="Unassembled WGS sequence"/>
</dbReference>
<sequence length="54" mass="4992">MATTFVVAAGGAATVAAALFSGTVQPGAISNEILSLALAALTSIAVASASALDG</sequence>
<accession>A0A927HYR0</accession>
<feature type="transmembrane region" description="Helical" evidence="1">
    <location>
        <begin position="33"/>
        <end position="52"/>
    </location>
</feature>
<evidence type="ECO:0000313" key="2">
    <source>
        <dbReference type="EMBL" id="MBD3845474.1"/>
    </source>
</evidence>
<name>A0A927HYR0_9HYPH</name>